<evidence type="ECO:0000313" key="2">
    <source>
        <dbReference type="EMBL" id="KAG5273044.1"/>
    </source>
</evidence>
<feature type="compositionally biased region" description="Basic residues" evidence="1">
    <location>
        <begin position="150"/>
        <end position="162"/>
    </location>
</feature>
<sequence>MAGRKKKAKPANVKTSTMPETITIESTSAGEVSRCEDVTPPTQEKLEEQDKDVACSDSSDDFQSSASNVKQQNKRLLSEIKTLQEKVAMLENERDFLRTTLTTAMASTGKVKANQRRSKMKYHLVLLTLRLDHLRHVQFYHLHLPMMSRRRRKRGRQRRRRIIPSPRQEHRHQMMSCKDT</sequence>
<dbReference type="Proteomes" id="UP000823561">
    <property type="component" value="Chromosome 11"/>
</dbReference>
<protein>
    <submittedName>
        <fullName evidence="2">Uncharacterized protein</fullName>
    </submittedName>
</protein>
<proteinExistence type="predicted"/>
<gene>
    <name evidence="2" type="ORF">AALO_G00146980</name>
</gene>
<keyword evidence="3" id="KW-1185">Reference proteome</keyword>
<reference evidence="2" key="1">
    <citation type="submission" date="2020-10" db="EMBL/GenBank/DDBJ databases">
        <title>Chromosome-scale genome assembly of the Allis shad, Alosa alosa.</title>
        <authorList>
            <person name="Margot Z."/>
            <person name="Christophe K."/>
            <person name="Cabau C."/>
            <person name="Louis A."/>
            <person name="Berthelot C."/>
            <person name="Parey E."/>
            <person name="Roest Crollius H."/>
            <person name="Montfort J."/>
            <person name="Robinson-Rechavi M."/>
            <person name="Bucao C."/>
            <person name="Bouchez O."/>
            <person name="Gislard M."/>
            <person name="Lluch J."/>
            <person name="Milhes M."/>
            <person name="Lampietro C."/>
            <person name="Lopez Roques C."/>
            <person name="Donnadieu C."/>
            <person name="Braasch I."/>
            <person name="Desvignes T."/>
            <person name="Postlethwait J."/>
            <person name="Bobe J."/>
            <person name="Guiguen Y."/>
        </authorList>
    </citation>
    <scope>NUCLEOTIDE SEQUENCE</scope>
    <source>
        <strain evidence="2">M-15738</strain>
        <tissue evidence="2">Blood</tissue>
    </source>
</reference>
<feature type="region of interest" description="Disordered" evidence="1">
    <location>
        <begin position="150"/>
        <end position="180"/>
    </location>
</feature>
<comment type="caution">
    <text evidence="2">The sequence shown here is derived from an EMBL/GenBank/DDBJ whole genome shotgun (WGS) entry which is preliminary data.</text>
</comment>
<feature type="compositionally biased region" description="Basic and acidic residues" evidence="1">
    <location>
        <begin position="44"/>
        <end position="54"/>
    </location>
</feature>
<feature type="region of interest" description="Disordered" evidence="1">
    <location>
        <begin position="1"/>
        <end position="70"/>
    </location>
</feature>
<dbReference type="EMBL" id="JADWDJ010000011">
    <property type="protein sequence ID" value="KAG5273044.1"/>
    <property type="molecule type" value="Genomic_DNA"/>
</dbReference>
<organism evidence="2 3">
    <name type="scientific">Alosa alosa</name>
    <name type="common">allis shad</name>
    <dbReference type="NCBI Taxonomy" id="278164"/>
    <lineage>
        <taxon>Eukaryota</taxon>
        <taxon>Metazoa</taxon>
        <taxon>Chordata</taxon>
        <taxon>Craniata</taxon>
        <taxon>Vertebrata</taxon>
        <taxon>Euteleostomi</taxon>
        <taxon>Actinopterygii</taxon>
        <taxon>Neopterygii</taxon>
        <taxon>Teleostei</taxon>
        <taxon>Clupei</taxon>
        <taxon>Clupeiformes</taxon>
        <taxon>Clupeoidei</taxon>
        <taxon>Clupeidae</taxon>
        <taxon>Alosa</taxon>
    </lineage>
</organism>
<feature type="compositionally biased region" description="Polar residues" evidence="1">
    <location>
        <begin position="13"/>
        <end position="30"/>
    </location>
</feature>
<feature type="compositionally biased region" description="Basic and acidic residues" evidence="1">
    <location>
        <begin position="167"/>
        <end position="180"/>
    </location>
</feature>
<evidence type="ECO:0000256" key="1">
    <source>
        <dbReference type="SAM" id="MobiDB-lite"/>
    </source>
</evidence>
<accession>A0AAV6GD63</accession>
<evidence type="ECO:0000313" key="3">
    <source>
        <dbReference type="Proteomes" id="UP000823561"/>
    </source>
</evidence>
<name>A0AAV6GD63_9TELE</name>
<dbReference type="AlphaFoldDB" id="A0AAV6GD63"/>